<reference evidence="13" key="1">
    <citation type="submission" date="2020-11" db="EMBL/GenBank/DDBJ databases">
        <title>Carbohydrate-dependent, anaerobic sulfur respiration: A novel catabolism in halophilic archaea.</title>
        <authorList>
            <person name="Sorokin D.Y."/>
            <person name="Messina E."/>
            <person name="Smedile F."/>
            <person name="La Cono V."/>
            <person name="Hallsworth J.E."/>
            <person name="Yakimov M.M."/>
        </authorList>
    </citation>
    <scope>NUCLEOTIDE SEQUENCE</scope>
    <source>
        <strain evidence="13">HSR12-1</strain>
    </source>
</reference>
<keyword evidence="9" id="KW-0624">Polysaccharide degradation</keyword>
<evidence type="ECO:0000256" key="10">
    <source>
        <dbReference type="SAM" id="MobiDB-lite"/>
    </source>
</evidence>
<evidence type="ECO:0000256" key="2">
    <source>
        <dbReference type="ARBA" id="ARBA00010730"/>
    </source>
</evidence>
<dbReference type="EMBL" id="CP064787">
    <property type="protein sequence ID" value="QSG05056.1"/>
    <property type="molecule type" value="Genomic_DNA"/>
</dbReference>
<evidence type="ECO:0000256" key="7">
    <source>
        <dbReference type="ARBA" id="ARBA00023295"/>
    </source>
</evidence>
<keyword evidence="6" id="KW-0119">Carbohydrate metabolism</keyword>
<feature type="compositionally biased region" description="Low complexity" evidence="10">
    <location>
        <begin position="1186"/>
        <end position="1208"/>
    </location>
</feature>
<dbReference type="SUPFAM" id="SSF49265">
    <property type="entry name" value="Fibronectin type III"/>
    <property type="match status" value="1"/>
</dbReference>
<dbReference type="InterPro" id="IPR005084">
    <property type="entry name" value="CBM6"/>
</dbReference>
<dbReference type="InterPro" id="IPR008979">
    <property type="entry name" value="Galactose-bd-like_sf"/>
</dbReference>
<dbReference type="SMART" id="SM00606">
    <property type="entry name" value="CBD_IV"/>
    <property type="match status" value="1"/>
</dbReference>
<dbReference type="InterPro" id="IPR005200">
    <property type="entry name" value="Endo-beta-glucanase"/>
</dbReference>
<dbReference type="PROSITE" id="PS51318">
    <property type="entry name" value="TAT"/>
    <property type="match status" value="1"/>
</dbReference>
<feature type="domain" description="Fibronectin type-III" evidence="11">
    <location>
        <begin position="928"/>
        <end position="1016"/>
    </location>
</feature>
<dbReference type="Gene3D" id="2.60.120.260">
    <property type="entry name" value="Galactose-binding domain-like"/>
    <property type="match status" value="1"/>
</dbReference>
<keyword evidence="7" id="KW-0326">Glycosidase</keyword>
<dbReference type="GO" id="GO:0071555">
    <property type="term" value="P:cell wall organization"/>
    <property type="evidence" value="ECO:0007669"/>
    <property type="project" value="UniProtKB-KW"/>
</dbReference>
<dbReference type="Pfam" id="PF17652">
    <property type="entry name" value="Glyco_hydro81C"/>
    <property type="match status" value="1"/>
</dbReference>
<feature type="domain" description="Fibronectin type-III" evidence="11">
    <location>
        <begin position="837"/>
        <end position="921"/>
    </location>
</feature>
<accession>A0A897N417</accession>
<dbReference type="GO" id="GO:0000272">
    <property type="term" value="P:polysaccharide catabolic process"/>
    <property type="evidence" value="ECO:0007669"/>
    <property type="project" value="UniProtKB-KW"/>
</dbReference>
<dbReference type="PANTHER" id="PTHR31983">
    <property type="entry name" value="ENDO-1,3(4)-BETA-GLUCANASE 1"/>
    <property type="match status" value="1"/>
</dbReference>
<dbReference type="Pfam" id="PF00041">
    <property type="entry name" value="fn3"/>
    <property type="match status" value="2"/>
</dbReference>
<dbReference type="GeneID" id="68854345"/>
<keyword evidence="8" id="KW-0961">Cell wall biogenesis/degradation</keyword>
<dbReference type="SMART" id="SM00060">
    <property type="entry name" value="FN3"/>
    <property type="match status" value="2"/>
</dbReference>
<dbReference type="CDD" id="cd00063">
    <property type="entry name" value="FN3"/>
    <property type="match status" value="2"/>
</dbReference>
<dbReference type="Gene3D" id="2.70.98.30">
    <property type="entry name" value="Golgi alpha-mannosidase II, domain 4"/>
    <property type="match status" value="1"/>
</dbReference>
<evidence type="ECO:0000256" key="4">
    <source>
        <dbReference type="ARBA" id="ARBA00022729"/>
    </source>
</evidence>
<dbReference type="Pfam" id="PF03422">
    <property type="entry name" value="CBM_6"/>
    <property type="match status" value="1"/>
</dbReference>
<dbReference type="SUPFAM" id="SSF49785">
    <property type="entry name" value="Galactose-binding domain-like"/>
    <property type="match status" value="1"/>
</dbReference>
<keyword evidence="4" id="KW-0732">Signal</keyword>
<evidence type="ECO:0000313" key="13">
    <source>
        <dbReference type="EMBL" id="QSG05056.1"/>
    </source>
</evidence>
<organism evidence="13 14">
    <name type="scientific">Halapricum desulfuricans</name>
    <dbReference type="NCBI Taxonomy" id="2841257"/>
    <lineage>
        <taxon>Archaea</taxon>
        <taxon>Methanobacteriati</taxon>
        <taxon>Methanobacteriota</taxon>
        <taxon>Stenosarchaea group</taxon>
        <taxon>Halobacteria</taxon>
        <taxon>Halobacteriales</taxon>
        <taxon>Haloarculaceae</taxon>
        <taxon>Halapricum</taxon>
    </lineage>
</organism>
<evidence type="ECO:0000259" key="11">
    <source>
        <dbReference type="PROSITE" id="PS50853"/>
    </source>
</evidence>
<feature type="region of interest" description="Disordered" evidence="10">
    <location>
        <begin position="42"/>
        <end position="74"/>
    </location>
</feature>
<evidence type="ECO:0000313" key="14">
    <source>
        <dbReference type="Proteomes" id="UP000663525"/>
    </source>
</evidence>
<dbReference type="EC" id="3.2.1.39" evidence="3"/>
<dbReference type="InterPro" id="IPR036116">
    <property type="entry name" value="FN3_sf"/>
</dbReference>
<gene>
    <name evidence="13" type="ORF">HSR121_0702</name>
</gene>
<dbReference type="RefSeq" id="WP_229114690.1">
    <property type="nucleotide sequence ID" value="NZ_CP064787.1"/>
</dbReference>
<dbReference type="GO" id="GO:0030246">
    <property type="term" value="F:carbohydrate binding"/>
    <property type="evidence" value="ECO:0007669"/>
    <property type="project" value="InterPro"/>
</dbReference>
<dbReference type="PROSITE" id="PS52008">
    <property type="entry name" value="GH81"/>
    <property type="match status" value="1"/>
</dbReference>
<name>A0A897N417_9EURY</name>
<dbReference type="AlphaFoldDB" id="A0A897N417"/>
<evidence type="ECO:0000256" key="1">
    <source>
        <dbReference type="ARBA" id="ARBA00000382"/>
    </source>
</evidence>
<dbReference type="InterPro" id="IPR006584">
    <property type="entry name" value="Cellulose-bd_IV"/>
</dbReference>
<comment type="catalytic activity">
    <reaction evidence="1">
        <text>Hydrolysis of (1-&gt;3)-beta-D-glucosidic linkages in (1-&gt;3)-beta-D-glucans.</text>
        <dbReference type="EC" id="3.2.1.39"/>
    </reaction>
</comment>
<evidence type="ECO:0000259" key="12">
    <source>
        <dbReference type="PROSITE" id="PS51175"/>
    </source>
</evidence>
<sequence length="1241" mass="133796">MSDHNRTSQFGLSRRTFVQGIGASGLVGAGTSVASAAIDDESVTPVGSGSFTTAIPDGYDYPSPPDPTYVTGDVSPPIPTNDWWSGLLFGPYSAGPVIGDPYHGGAGPAGFTVTYPTDWDGDPAEQDTIVADTAQTPGVTIGHTDVEEFSDARVNDWGDWHVQATWGAGTDEHMDVTIARGLPLFFAEYSGGGARLAFSVDDEPVDDAAVSVWADRGNVLGVTVSANGYDKHFGMFAPEGASWSGVSTAELRSELGDGDYLTVAVLPDASTDLLDQFERYAYNVVRDTTVDWEYVPDDDGTPVSEVRTTYSFATEAKPESQTEGTVTALFPHQWKHAVTELTDRTYWSVRGEMRVATGTSFTTAHTYDGILPFIPTSGVQDTETLRSYVTRLAEEYEPYVYDVPTSAYWAGKDFYRNSTAAAIADRTGQTEKRDYFLSAVTDRLEGWLSADDTALGTEAGQELFYYDDDLGSLFEFPTDFGSVEYITDHHFHYGYFVYAAAEAARQDPEWAAASNWGGMVERLVRDYANWERPDPEADADPATDPGNAFPFLRNFDVYGGHSWAGGTVGNPKGNNQESSSEAVMAYAAMIRWGELTGNRELRDAGVFLYTQETAAVWDYWFDSEDDSLPDDWGQEVSTFESAGPDFEYASAVWGAGYWRHLWWSPADPVETFAINWLPVGGHSFYLGRDTQYAHSNWSAMLAARERHLDTDDPEREFLSGWEPAALGYRALSDPGDAAELMADALPIEPGGNSTPFVYNYVSFLTDAGLVDTDVVADAPFYRVFEDGERRTYVAFNAGDDSRQVAFSDGMTVTVPAGEVVVAQSADHYEADTGAPTAPADLAVASTNSWAVELEWDPSEDDTAVQYYVVTLDGTTHTTVSDPGVRIEGLDRGTEYTVAVSAVDPYDNESERTSVTVTTDSEDTAPPEAPSDLQTASKTKTSVDLAWSPASDVGEGSGIESYLVVVDGEQYTEVDGTAVSVTDLDPETSYTFAVRAVDGAGNRSEPVNTTAATLSESATQSPFEGRATIPGKIEAENFDQGDEGVAYHETTDENQAGADYRDAPVDIGDAGGGNYTIGYMPEGEWLEYSVTVEETGEYDVLVSVASAEGGGPIHLEVDGEDVTGSVDVPNTGSWTTYSTVTAAEGVELEEGDHVVRLVADGGGWNVDWFAFEKPGGEEQPTEEQTTEETTTVETTETPQQQSKTTPPGTTGSGDGAGFGILVTLLGVAGLAARRFRNDEQDS</sequence>
<dbReference type="PANTHER" id="PTHR31983:SF0">
    <property type="entry name" value="GLUCAN ENDO-1,3-BETA-D-GLUCOSIDASE 2"/>
    <property type="match status" value="1"/>
</dbReference>
<comment type="similarity">
    <text evidence="2">Belongs to the glycosyl hydrolase 81 family.</text>
</comment>
<dbReference type="CDD" id="cd04080">
    <property type="entry name" value="CBM6_cellulase-like"/>
    <property type="match status" value="1"/>
</dbReference>
<evidence type="ECO:0000256" key="8">
    <source>
        <dbReference type="ARBA" id="ARBA00023316"/>
    </source>
</evidence>
<evidence type="ECO:0000256" key="5">
    <source>
        <dbReference type="ARBA" id="ARBA00022801"/>
    </source>
</evidence>
<dbReference type="Gene3D" id="2.60.40.10">
    <property type="entry name" value="Immunoglobulins"/>
    <property type="match status" value="2"/>
</dbReference>
<feature type="domain" description="CBM6" evidence="12">
    <location>
        <begin position="1030"/>
        <end position="1171"/>
    </location>
</feature>
<evidence type="ECO:0000256" key="6">
    <source>
        <dbReference type="ARBA" id="ARBA00023277"/>
    </source>
</evidence>
<feature type="region of interest" description="Disordered" evidence="10">
    <location>
        <begin position="905"/>
        <end position="939"/>
    </location>
</feature>
<dbReference type="InterPro" id="IPR003961">
    <property type="entry name" value="FN3_dom"/>
</dbReference>
<evidence type="ECO:0000256" key="9">
    <source>
        <dbReference type="ARBA" id="ARBA00023326"/>
    </source>
</evidence>
<evidence type="ECO:0000256" key="3">
    <source>
        <dbReference type="ARBA" id="ARBA00012780"/>
    </source>
</evidence>
<protein>
    <recommendedName>
        <fullName evidence="3">glucan endo-1,3-beta-D-glucosidase</fullName>
        <ecNumber evidence="3">3.2.1.39</ecNumber>
    </recommendedName>
</protein>
<keyword evidence="5 13" id="KW-0378">Hydrolase</keyword>
<feature type="region of interest" description="Disordered" evidence="10">
    <location>
        <begin position="1171"/>
        <end position="1217"/>
    </location>
</feature>
<dbReference type="InterPro" id="IPR013783">
    <property type="entry name" value="Ig-like_fold"/>
</dbReference>
<dbReference type="GO" id="GO:0042973">
    <property type="term" value="F:glucan endo-1,3-beta-D-glucosidase activity"/>
    <property type="evidence" value="ECO:0007669"/>
    <property type="project" value="UniProtKB-EC"/>
</dbReference>
<dbReference type="PROSITE" id="PS51175">
    <property type="entry name" value="CBM6"/>
    <property type="match status" value="1"/>
</dbReference>
<dbReference type="GO" id="GO:0052861">
    <property type="term" value="F:endo-1,3(4)-beta-glucanase activity"/>
    <property type="evidence" value="ECO:0007669"/>
    <property type="project" value="InterPro"/>
</dbReference>
<dbReference type="InterPro" id="IPR040720">
    <property type="entry name" value="GH81_C"/>
</dbReference>
<dbReference type="PROSITE" id="PS50853">
    <property type="entry name" value="FN3"/>
    <property type="match status" value="2"/>
</dbReference>
<dbReference type="InterPro" id="IPR006311">
    <property type="entry name" value="TAT_signal"/>
</dbReference>
<dbReference type="Proteomes" id="UP000663525">
    <property type="component" value="Chromosome"/>
</dbReference>
<proteinExistence type="inferred from homology"/>